<evidence type="ECO:0000313" key="8">
    <source>
        <dbReference type="Proteomes" id="UP001597441"/>
    </source>
</evidence>
<dbReference type="NCBIfam" id="TIGR02937">
    <property type="entry name" value="sigma70-ECF"/>
    <property type="match status" value="1"/>
</dbReference>
<dbReference type="InterPro" id="IPR036388">
    <property type="entry name" value="WH-like_DNA-bd_sf"/>
</dbReference>
<comment type="caution">
    <text evidence="7">The sequence shown here is derived from an EMBL/GenBank/DDBJ whole genome shotgun (WGS) entry which is preliminary data.</text>
</comment>
<feature type="domain" description="RNA polymerase sigma-70 region 2" evidence="6">
    <location>
        <begin position="44"/>
        <end position="113"/>
    </location>
</feature>
<gene>
    <name evidence="7" type="ORF">ACFSQS_08820</name>
</gene>
<evidence type="ECO:0000256" key="2">
    <source>
        <dbReference type="ARBA" id="ARBA00023015"/>
    </source>
</evidence>
<dbReference type="EMBL" id="JBHULK010000003">
    <property type="protein sequence ID" value="MFD2535199.1"/>
    <property type="molecule type" value="Genomic_DNA"/>
</dbReference>
<dbReference type="InterPro" id="IPR013324">
    <property type="entry name" value="RNA_pol_sigma_r3/r4-like"/>
</dbReference>
<evidence type="ECO:0000259" key="6">
    <source>
        <dbReference type="Pfam" id="PF04542"/>
    </source>
</evidence>
<evidence type="ECO:0000256" key="3">
    <source>
        <dbReference type="ARBA" id="ARBA00023082"/>
    </source>
</evidence>
<evidence type="ECO:0000256" key="5">
    <source>
        <dbReference type="ARBA" id="ARBA00023163"/>
    </source>
</evidence>
<dbReference type="Proteomes" id="UP001597441">
    <property type="component" value="Unassembled WGS sequence"/>
</dbReference>
<name>A0ABW5JR13_9FLAO</name>
<dbReference type="InterPro" id="IPR039425">
    <property type="entry name" value="RNA_pol_sigma-70-like"/>
</dbReference>
<organism evidence="7 8">
    <name type="scientific">Gelatiniphilus marinus</name>
    <dbReference type="NCBI Taxonomy" id="1759464"/>
    <lineage>
        <taxon>Bacteria</taxon>
        <taxon>Pseudomonadati</taxon>
        <taxon>Bacteroidota</taxon>
        <taxon>Flavobacteriia</taxon>
        <taxon>Flavobacteriales</taxon>
        <taxon>Flavobacteriaceae</taxon>
        <taxon>Gelatiniphilus</taxon>
    </lineage>
</organism>
<dbReference type="Gene3D" id="1.10.1740.10">
    <property type="match status" value="1"/>
</dbReference>
<sequence length="206" mass="23899">MNKIKIVVYFFRIATTMGQAYKLEHQTQLIDAIKSNNTIALKELYITNYPKIEALVLKNSGTVAHAKDIYQEAFITVWQHVKNNTFIPQNNTALQGYLYRIAKNKWTDVLRSKVFKNSKPLNIETMVVLKNDEDETNELESKNLKITMTAFKKLGAPCKSLLRQFYFNKKSMKEIANELKLDAASTRNKKYRCVKKLRELALKTNI</sequence>
<dbReference type="PANTHER" id="PTHR43133">
    <property type="entry name" value="RNA POLYMERASE ECF-TYPE SIGMA FACTO"/>
    <property type="match status" value="1"/>
</dbReference>
<dbReference type="InterPro" id="IPR013325">
    <property type="entry name" value="RNA_pol_sigma_r2"/>
</dbReference>
<dbReference type="SUPFAM" id="SSF88659">
    <property type="entry name" value="Sigma3 and sigma4 domains of RNA polymerase sigma factors"/>
    <property type="match status" value="1"/>
</dbReference>
<evidence type="ECO:0000313" key="7">
    <source>
        <dbReference type="EMBL" id="MFD2535199.1"/>
    </source>
</evidence>
<reference evidence="8" key="1">
    <citation type="journal article" date="2019" name="Int. J. Syst. Evol. Microbiol.">
        <title>The Global Catalogue of Microorganisms (GCM) 10K type strain sequencing project: providing services to taxonomists for standard genome sequencing and annotation.</title>
        <authorList>
            <consortium name="The Broad Institute Genomics Platform"/>
            <consortium name="The Broad Institute Genome Sequencing Center for Infectious Disease"/>
            <person name="Wu L."/>
            <person name="Ma J."/>
        </authorList>
    </citation>
    <scope>NUCLEOTIDE SEQUENCE [LARGE SCALE GENOMIC DNA]</scope>
    <source>
        <strain evidence="8">KCTC 42903</strain>
    </source>
</reference>
<dbReference type="PANTHER" id="PTHR43133:SF8">
    <property type="entry name" value="RNA POLYMERASE SIGMA FACTOR HI_1459-RELATED"/>
    <property type="match status" value="1"/>
</dbReference>
<keyword evidence="5" id="KW-0804">Transcription</keyword>
<dbReference type="SUPFAM" id="SSF88946">
    <property type="entry name" value="Sigma2 domain of RNA polymerase sigma factors"/>
    <property type="match status" value="1"/>
</dbReference>
<protein>
    <submittedName>
        <fullName evidence="7">RNA polymerase sigma factor</fullName>
    </submittedName>
</protein>
<dbReference type="Gene3D" id="1.10.10.10">
    <property type="entry name" value="Winged helix-like DNA-binding domain superfamily/Winged helix DNA-binding domain"/>
    <property type="match status" value="1"/>
</dbReference>
<keyword evidence="3" id="KW-0731">Sigma factor</keyword>
<proteinExistence type="inferred from homology"/>
<keyword evidence="2" id="KW-0805">Transcription regulation</keyword>
<evidence type="ECO:0000256" key="4">
    <source>
        <dbReference type="ARBA" id="ARBA00023125"/>
    </source>
</evidence>
<evidence type="ECO:0000256" key="1">
    <source>
        <dbReference type="ARBA" id="ARBA00010641"/>
    </source>
</evidence>
<dbReference type="RefSeq" id="WP_388017266.1">
    <property type="nucleotide sequence ID" value="NZ_JBHUDT010000003.1"/>
</dbReference>
<keyword evidence="4" id="KW-0238">DNA-binding</keyword>
<keyword evidence="8" id="KW-1185">Reference proteome</keyword>
<accession>A0ABW5JR13</accession>
<dbReference type="InterPro" id="IPR014284">
    <property type="entry name" value="RNA_pol_sigma-70_dom"/>
</dbReference>
<comment type="similarity">
    <text evidence="1">Belongs to the sigma-70 factor family. ECF subfamily.</text>
</comment>
<dbReference type="Pfam" id="PF04542">
    <property type="entry name" value="Sigma70_r2"/>
    <property type="match status" value="1"/>
</dbReference>
<dbReference type="InterPro" id="IPR007627">
    <property type="entry name" value="RNA_pol_sigma70_r2"/>
</dbReference>